<sequence length="300" mass="32546">MSAPNTALVAISAALFGALAMFMLNPSPSNNSEINSDEAIRTMVGTMLDERDAENAASSEQILVAQATEISSQDINPETLYPMIENFLMDDPKILQRVSVALQEQLRLDEVSEAKIALVSFESEIYDDPDHVVLGNPDGDVTLVEFFDYNCVFCRAAMPDVARLLAEDPNLRVIFKEYPILSEDSVNAARVAIAVSKTPGADYWAFHELLYTARGQISGETALATAQSMGMNRVELELAARAADVTNIIQKSYILADGLKISGTPAFIIGDEIIPGAVGYERLRDSIANVRKCGSTVCNT</sequence>
<dbReference type="InterPro" id="IPR036249">
    <property type="entry name" value="Thioredoxin-like_sf"/>
</dbReference>
<evidence type="ECO:0000256" key="1">
    <source>
        <dbReference type="ARBA" id="ARBA00005791"/>
    </source>
</evidence>
<gene>
    <name evidence="7" type="ORF">MNBD_ALPHA11-959</name>
</gene>
<reference evidence="7" key="1">
    <citation type="submission" date="2018-06" db="EMBL/GenBank/DDBJ databases">
        <authorList>
            <person name="Zhirakovskaya E."/>
        </authorList>
    </citation>
    <scope>NUCLEOTIDE SEQUENCE</scope>
</reference>
<feature type="domain" description="Thioredoxin" evidence="6">
    <location>
        <begin position="105"/>
        <end position="292"/>
    </location>
</feature>
<organism evidence="7">
    <name type="scientific">hydrothermal vent metagenome</name>
    <dbReference type="NCBI Taxonomy" id="652676"/>
    <lineage>
        <taxon>unclassified sequences</taxon>
        <taxon>metagenomes</taxon>
        <taxon>ecological metagenomes</taxon>
    </lineage>
</organism>
<dbReference type="InterPro" id="IPR012336">
    <property type="entry name" value="Thioredoxin-like_fold"/>
</dbReference>
<dbReference type="PANTHER" id="PTHR13887">
    <property type="entry name" value="GLUTATHIONE S-TRANSFERASE KAPPA"/>
    <property type="match status" value="1"/>
</dbReference>
<keyword evidence="4" id="KW-1015">Disulfide bond</keyword>
<evidence type="ECO:0000259" key="6">
    <source>
        <dbReference type="PROSITE" id="PS51352"/>
    </source>
</evidence>
<dbReference type="PROSITE" id="PS51352">
    <property type="entry name" value="THIOREDOXIN_2"/>
    <property type="match status" value="1"/>
</dbReference>
<evidence type="ECO:0000256" key="2">
    <source>
        <dbReference type="ARBA" id="ARBA00022729"/>
    </source>
</evidence>
<dbReference type="AlphaFoldDB" id="A0A3B0U483"/>
<evidence type="ECO:0000313" key="7">
    <source>
        <dbReference type="EMBL" id="VAW23203.1"/>
    </source>
</evidence>
<dbReference type="SUPFAM" id="SSF52833">
    <property type="entry name" value="Thioredoxin-like"/>
    <property type="match status" value="1"/>
</dbReference>
<evidence type="ECO:0000256" key="5">
    <source>
        <dbReference type="ARBA" id="ARBA00023284"/>
    </source>
</evidence>
<protein>
    <recommendedName>
        <fullName evidence="6">Thioredoxin domain-containing protein</fullName>
    </recommendedName>
</protein>
<dbReference type="Pfam" id="PF13462">
    <property type="entry name" value="Thioredoxin_4"/>
    <property type="match status" value="1"/>
</dbReference>
<proteinExistence type="inferred from homology"/>
<keyword evidence="3" id="KW-0560">Oxidoreductase</keyword>
<dbReference type="Gene3D" id="3.40.30.10">
    <property type="entry name" value="Glutaredoxin"/>
    <property type="match status" value="1"/>
</dbReference>
<evidence type="ECO:0000256" key="4">
    <source>
        <dbReference type="ARBA" id="ARBA00023157"/>
    </source>
</evidence>
<keyword evidence="2" id="KW-0732">Signal</keyword>
<keyword evidence="5" id="KW-0676">Redox-active center</keyword>
<dbReference type="EMBL" id="UOEQ01000452">
    <property type="protein sequence ID" value="VAW23203.1"/>
    <property type="molecule type" value="Genomic_DNA"/>
</dbReference>
<evidence type="ECO:0000256" key="3">
    <source>
        <dbReference type="ARBA" id="ARBA00023002"/>
    </source>
</evidence>
<dbReference type="GO" id="GO:0016491">
    <property type="term" value="F:oxidoreductase activity"/>
    <property type="evidence" value="ECO:0007669"/>
    <property type="project" value="UniProtKB-KW"/>
</dbReference>
<name>A0A3B0U483_9ZZZZ</name>
<dbReference type="CDD" id="cd03023">
    <property type="entry name" value="DsbA_Com1_like"/>
    <property type="match status" value="1"/>
</dbReference>
<dbReference type="PANTHER" id="PTHR13887:SF14">
    <property type="entry name" value="DISULFIDE BOND FORMATION PROTEIN D"/>
    <property type="match status" value="1"/>
</dbReference>
<comment type="similarity">
    <text evidence="1">Belongs to the thioredoxin family. DsbA subfamily.</text>
</comment>
<dbReference type="InterPro" id="IPR013766">
    <property type="entry name" value="Thioredoxin_domain"/>
</dbReference>
<accession>A0A3B0U483</accession>